<dbReference type="AlphaFoldDB" id="A0A8J2M3E9"/>
<protein>
    <submittedName>
        <fullName evidence="2">Uncharacterized protein</fullName>
    </submittedName>
</protein>
<keyword evidence="1" id="KW-0812">Transmembrane</keyword>
<evidence type="ECO:0000313" key="2">
    <source>
        <dbReference type="EMBL" id="CAG7832250.1"/>
    </source>
</evidence>
<reference evidence="2" key="1">
    <citation type="submission" date="2021-06" db="EMBL/GenBank/DDBJ databases">
        <authorList>
            <person name="Hodson N. C."/>
            <person name="Mongue J. A."/>
            <person name="Jaron S. K."/>
        </authorList>
    </citation>
    <scope>NUCLEOTIDE SEQUENCE</scope>
</reference>
<sequence length="182" mass="21211">MLNTLEALLLQNPKQGCISLENQTKIEVALRKPQTALVVFSYEFEYYWDVVKGVAASAKKKIRVAHNRKIENDLFLSQPVSLYVETDIQEKYNFVFKRAHSMLSSGLFWQWEKWDKIRFPKNLEENNRGKYTNKGEETIIKALSMEDSIVLALYAFLWSNSICVIIFLLEVLQAKAKKLWSP</sequence>
<dbReference type="EMBL" id="CAJVCH010564097">
    <property type="protein sequence ID" value="CAG7832250.1"/>
    <property type="molecule type" value="Genomic_DNA"/>
</dbReference>
<name>A0A8J2M3E9_9HEXA</name>
<evidence type="ECO:0000256" key="1">
    <source>
        <dbReference type="SAM" id="Phobius"/>
    </source>
</evidence>
<gene>
    <name evidence="2" type="ORF">AFUS01_LOCUS41939</name>
</gene>
<dbReference type="Proteomes" id="UP000708208">
    <property type="component" value="Unassembled WGS sequence"/>
</dbReference>
<keyword evidence="1" id="KW-0472">Membrane</keyword>
<comment type="caution">
    <text evidence="2">The sequence shown here is derived from an EMBL/GenBank/DDBJ whole genome shotgun (WGS) entry which is preliminary data.</text>
</comment>
<proteinExistence type="predicted"/>
<feature type="transmembrane region" description="Helical" evidence="1">
    <location>
        <begin position="151"/>
        <end position="172"/>
    </location>
</feature>
<evidence type="ECO:0000313" key="3">
    <source>
        <dbReference type="Proteomes" id="UP000708208"/>
    </source>
</evidence>
<keyword evidence="3" id="KW-1185">Reference proteome</keyword>
<organism evidence="2 3">
    <name type="scientific">Allacma fusca</name>
    <dbReference type="NCBI Taxonomy" id="39272"/>
    <lineage>
        <taxon>Eukaryota</taxon>
        <taxon>Metazoa</taxon>
        <taxon>Ecdysozoa</taxon>
        <taxon>Arthropoda</taxon>
        <taxon>Hexapoda</taxon>
        <taxon>Collembola</taxon>
        <taxon>Symphypleona</taxon>
        <taxon>Sminthuridae</taxon>
        <taxon>Allacma</taxon>
    </lineage>
</organism>
<accession>A0A8J2M3E9</accession>
<keyword evidence="1" id="KW-1133">Transmembrane helix</keyword>